<keyword evidence="2" id="KW-1185">Reference proteome</keyword>
<sequence>MSNYCVTFRIAKKAVEGKSYSDRYDQLADGIHDGSAGYWSEPTSFILVGSNLDTESFAKKAIKGLSREEDMLFVFDPEDMSACYFGAIEHEEVLKSFFPRAKKL</sequence>
<protein>
    <submittedName>
        <fullName evidence="1">Uncharacterized protein</fullName>
    </submittedName>
</protein>
<organism evidence="1 2">
    <name type="scientific">Roseibium limicola</name>
    <dbReference type="NCBI Taxonomy" id="2816037"/>
    <lineage>
        <taxon>Bacteria</taxon>
        <taxon>Pseudomonadati</taxon>
        <taxon>Pseudomonadota</taxon>
        <taxon>Alphaproteobacteria</taxon>
        <taxon>Hyphomicrobiales</taxon>
        <taxon>Stappiaceae</taxon>
        <taxon>Roseibium</taxon>
    </lineage>
</organism>
<gene>
    <name evidence="1" type="ORF">J0X15_19935</name>
</gene>
<dbReference type="AlphaFoldDB" id="A0A939JAJ7"/>
<dbReference type="RefSeq" id="WP_206944736.1">
    <property type="nucleotide sequence ID" value="NZ_JAFLNF010000014.1"/>
</dbReference>
<dbReference type="EMBL" id="JAFLNF010000014">
    <property type="protein sequence ID" value="MBO0347511.1"/>
    <property type="molecule type" value="Genomic_DNA"/>
</dbReference>
<name>A0A939JAJ7_9HYPH</name>
<proteinExistence type="predicted"/>
<comment type="caution">
    <text evidence="1">The sequence shown here is derived from an EMBL/GenBank/DDBJ whole genome shotgun (WGS) entry which is preliminary data.</text>
</comment>
<reference evidence="1" key="1">
    <citation type="submission" date="2021-03" db="EMBL/GenBank/DDBJ databases">
        <title>Roseibium sp. CAU 1637 isolated from Incheon.</title>
        <authorList>
            <person name="Kim W."/>
        </authorList>
    </citation>
    <scope>NUCLEOTIDE SEQUENCE</scope>
    <source>
        <strain evidence="1">CAU 1637</strain>
    </source>
</reference>
<evidence type="ECO:0000313" key="1">
    <source>
        <dbReference type="EMBL" id="MBO0347511.1"/>
    </source>
</evidence>
<dbReference type="Proteomes" id="UP000664779">
    <property type="component" value="Unassembled WGS sequence"/>
</dbReference>
<evidence type="ECO:0000313" key="2">
    <source>
        <dbReference type="Proteomes" id="UP000664779"/>
    </source>
</evidence>
<accession>A0A939JAJ7</accession>